<accession>A0AAE0YM00</accession>
<evidence type="ECO:0000256" key="1">
    <source>
        <dbReference type="SAM" id="SignalP"/>
    </source>
</evidence>
<comment type="caution">
    <text evidence="2">The sequence shown here is derived from an EMBL/GenBank/DDBJ whole genome shotgun (WGS) entry which is preliminary data.</text>
</comment>
<feature type="signal peptide" evidence="1">
    <location>
        <begin position="1"/>
        <end position="17"/>
    </location>
</feature>
<evidence type="ECO:0000313" key="2">
    <source>
        <dbReference type="EMBL" id="KAK3750963.1"/>
    </source>
</evidence>
<dbReference type="Proteomes" id="UP001283361">
    <property type="component" value="Unassembled WGS sequence"/>
</dbReference>
<dbReference type="AlphaFoldDB" id="A0AAE0YM00"/>
<organism evidence="2 3">
    <name type="scientific">Elysia crispata</name>
    <name type="common">lettuce slug</name>
    <dbReference type="NCBI Taxonomy" id="231223"/>
    <lineage>
        <taxon>Eukaryota</taxon>
        <taxon>Metazoa</taxon>
        <taxon>Spiralia</taxon>
        <taxon>Lophotrochozoa</taxon>
        <taxon>Mollusca</taxon>
        <taxon>Gastropoda</taxon>
        <taxon>Heterobranchia</taxon>
        <taxon>Euthyneura</taxon>
        <taxon>Panpulmonata</taxon>
        <taxon>Sacoglossa</taxon>
        <taxon>Placobranchoidea</taxon>
        <taxon>Plakobranchidae</taxon>
        <taxon>Elysia</taxon>
    </lineage>
</organism>
<protein>
    <submittedName>
        <fullName evidence="2">Uncharacterized protein</fullName>
    </submittedName>
</protein>
<keyword evidence="3" id="KW-1185">Reference proteome</keyword>
<dbReference type="EMBL" id="JAWDGP010005842">
    <property type="protein sequence ID" value="KAK3750963.1"/>
    <property type="molecule type" value="Genomic_DNA"/>
</dbReference>
<reference evidence="2" key="1">
    <citation type="journal article" date="2023" name="G3 (Bethesda)">
        <title>A reference genome for the long-term kleptoplast-retaining sea slug Elysia crispata morphotype clarki.</title>
        <authorList>
            <person name="Eastman K.E."/>
            <person name="Pendleton A.L."/>
            <person name="Shaikh M.A."/>
            <person name="Suttiyut T."/>
            <person name="Ogas R."/>
            <person name="Tomko P."/>
            <person name="Gavelis G."/>
            <person name="Widhalm J.R."/>
            <person name="Wisecaver J.H."/>
        </authorList>
    </citation>
    <scope>NUCLEOTIDE SEQUENCE</scope>
    <source>
        <strain evidence="2">ECLA1</strain>
    </source>
</reference>
<sequence>MKVLFTAFALLAPLVLAHEVCYPPQSTTLGFLTLTETHWYSVNDYTNGVLFFALGDDIFGDPWVLVDLKENLTYYKDVDQLCVISPIDGEQREMLNRCMPDDAELYGEIDGHPIYLTDRPGSTKWLMAVTPIEDSPYYWRFISRFEFHGILTDVGFVYTNYLGVQEPSLLEKDLSQCVPAE</sequence>
<feature type="chain" id="PRO_5042247514" evidence="1">
    <location>
        <begin position="18"/>
        <end position="181"/>
    </location>
</feature>
<keyword evidence="1" id="KW-0732">Signal</keyword>
<gene>
    <name evidence="2" type="ORF">RRG08_009219</name>
</gene>
<name>A0AAE0YM00_9GAST</name>
<proteinExistence type="predicted"/>
<evidence type="ECO:0000313" key="3">
    <source>
        <dbReference type="Proteomes" id="UP001283361"/>
    </source>
</evidence>